<accession>A0A0G2HBS1</accession>
<name>A0A0G2HBS1_9PEZI</name>
<evidence type="ECO:0000256" key="2">
    <source>
        <dbReference type="SAM" id="Phobius"/>
    </source>
</evidence>
<evidence type="ECO:0000256" key="1">
    <source>
        <dbReference type="SAM" id="MobiDB-lite"/>
    </source>
</evidence>
<comment type="caution">
    <text evidence="3">The sequence shown here is derived from an EMBL/GenBank/DDBJ whole genome shotgun (WGS) entry which is preliminary data.</text>
</comment>
<evidence type="ECO:0000313" key="3">
    <source>
        <dbReference type="EMBL" id="KKY26015.1"/>
    </source>
</evidence>
<reference evidence="3 4" key="2">
    <citation type="submission" date="2015-05" db="EMBL/GenBank/DDBJ databases">
        <title>Distinctive expansion of gene families associated with plant cell wall degradation and secondary metabolism in the genomes of grapevine trunk pathogens.</title>
        <authorList>
            <person name="Lawrence D.P."/>
            <person name="Travadon R."/>
            <person name="Rolshausen P.E."/>
            <person name="Baumgartner K."/>
        </authorList>
    </citation>
    <scope>NUCLEOTIDE SEQUENCE [LARGE SCALE GENOMIC DNA]</scope>
    <source>
        <strain evidence="3">DS831</strain>
    </source>
</reference>
<gene>
    <name evidence="3" type="ORF">UCDDS831_g01525</name>
</gene>
<proteinExistence type="predicted"/>
<feature type="region of interest" description="Disordered" evidence="1">
    <location>
        <begin position="93"/>
        <end position="148"/>
    </location>
</feature>
<protein>
    <submittedName>
        <fullName evidence="3">Uncharacterized protein</fullName>
    </submittedName>
</protein>
<dbReference type="Proteomes" id="UP000034182">
    <property type="component" value="Unassembled WGS sequence"/>
</dbReference>
<feature type="transmembrane region" description="Helical" evidence="2">
    <location>
        <begin position="30"/>
        <end position="52"/>
    </location>
</feature>
<dbReference type="AlphaFoldDB" id="A0A0G2HBS1"/>
<organism evidence="3 4">
    <name type="scientific">Diplodia seriata</name>
    <dbReference type="NCBI Taxonomy" id="420778"/>
    <lineage>
        <taxon>Eukaryota</taxon>
        <taxon>Fungi</taxon>
        <taxon>Dikarya</taxon>
        <taxon>Ascomycota</taxon>
        <taxon>Pezizomycotina</taxon>
        <taxon>Dothideomycetes</taxon>
        <taxon>Dothideomycetes incertae sedis</taxon>
        <taxon>Botryosphaeriales</taxon>
        <taxon>Botryosphaeriaceae</taxon>
        <taxon>Diplodia</taxon>
    </lineage>
</organism>
<keyword evidence="2" id="KW-0472">Membrane</keyword>
<keyword evidence="2" id="KW-1133">Transmembrane helix</keyword>
<feature type="compositionally biased region" description="Pro residues" evidence="1">
    <location>
        <begin position="98"/>
        <end position="115"/>
    </location>
</feature>
<reference evidence="3 4" key="1">
    <citation type="submission" date="2015-03" db="EMBL/GenBank/DDBJ databases">
        <authorList>
            <person name="Morales-Cruz A."/>
            <person name="Amrine K.C."/>
            <person name="Cantu D."/>
        </authorList>
    </citation>
    <scope>NUCLEOTIDE SEQUENCE [LARGE SCALE GENOMIC DNA]</scope>
    <source>
        <strain evidence="3">DS831</strain>
    </source>
</reference>
<sequence length="266" mass="29840">MFSTSFLALLLAVASTTYLPLLTRRPPSRFWPAQGIFLVAMAYVMALVRFFFPLLANAGARFTRCLMDEVNSHLFPPAAPPLELVPLHVTRYRTRTEPPSPPHASPSPPASPPAKPTRDTAPPTPFMTGSGILKTPGRRPSTPYPVTPAPKNRVAFSCSAELLEFSPLPKSILRPTRSSHFNPPEWADSIVDPSMEETVKKWSDRLQVNMGPKRALRFDPTPRIRFIGNVRYEKWRGDVMDEVEAFDKSRLRSVKARDEDGDVEME</sequence>
<keyword evidence="2" id="KW-0812">Transmembrane</keyword>
<evidence type="ECO:0000313" key="4">
    <source>
        <dbReference type="Proteomes" id="UP000034182"/>
    </source>
</evidence>
<dbReference type="EMBL" id="LAQI01000033">
    <property type="protein sequence ID" value="KKY26015.1"/>
    <property type="molecule type" value="Genomic_DNA"/>
</dbReference>